<accession>A0A0J6W770</accession>
<dbReference type="PATRIC" id="fig|1800.3.peg.3358"/>
<sequence length="244" mass="24771">MSTKLAALAGACAVLAGCAGAPVDDRPVVRIVEAAKPTAAIPLGHFLPTAQELSTTLETGPNGFAGQLVEGGADMLLRSVGAGETSPPDCAGAAYRLQQAVYDGSPVQSVATNSWAGGGFDGPPVTGFFGVVQMTSAAAAQEFFVAATERWRRCNGATVTRHEAGDGGDELSRIADVSFERQVVSASVLHTAAGTASPTALRAIGLAGDCIVEVDLADPRPTDQAARPAVGVADLILNKITTQR</sequence>
<dbReference type="AlphaFoldDB" id="A0A0J6W770"/>
<evidence type="ECO:0000256" key="1">
    <source>
        <dbReference type="SAM" id="SignalP"/>
    </source>
</evidence>
<reference evidence="3 4" key="1">
    <citation type="journal article" date="2015" name="Genome Biol. Evol.">
        <title>Characterization of Three Mycobacterium spp. with Potential Use in Bioremediation by Genome Sequencing and Comparative Genomics.</title>
        <authorList>
            <person name="Das S."/>
            <person name="Pettersson B.M."/>
            <person name="Behra P.R."/>
            <person name="Ramesh M."/>
            <person name="Dasgupta S."/>
            <person name="Bhattacharya A."/>
            <person name="Kirsebom L.A."/>
        </authorList>
    </citation>
    <scope>NUCLEOTIDE SEQUENCE [LARGE SCALE GENOMIC DNA]</scope>
    <source>
        <strain evidence="3 4">DSM 44219</strain>
    </source>
</reference>
<comment type="caution">
    <text evidence="3">The sequence shown here is derived from an EMBL/GenBank/DDBJ whole genome shotgun (WGS) entry which is preliminary data.</text>
</comment>
<dbReference type="InterPro" id="IPR026954">
    <property type="entry name" value="PknH-like_Extracell"/>
</dbReference>
<keyword evidence="1" id="KW-0732">Signal</keyword>
<dbReference type="PROSITE" id="PS51257">
    <property type="entry name" value="PROKAR_LIPOPROTEIN"/>
    <property type="match status" value="1"/>
</dbReference>
<evidence type="ECO:0000259" key="2">
    <source>
        <dbReference type="Pfam" id="PF14032"/>
    </source>
</evidence>
<protein>
    <recommendedName>
        <fullName evidence="2">PknH-like extracellular domain-containing protein</fullName>
    </recommendedName>
</protein>
<keyword evidence="4" id="KW-1185">Reference proteome</keyword>
<proteinExistence type="predicted"/>
<dbReference type="InterPro" id="IPR038232">
    <property type="entry name" value="PknH-like_Extracell_sf"/>
</dbReference>
<dbReference type="EMBL" id="JYNX01000038">
    <property type="protein sequence ID" value="KMO77683.1"/>
    <property type="molecule type" value="Genomic_DNA"/>
</dbReference>
<dbReference type="Gene3D" id="3.40.1000.70">
    <property type="entry name" value="PknH-like extracellular domain"/>
    <property type="match status" value="1"/>
</dbReference>
<gene>
    <name evidence="3" type="ORF">MCHUDSM44219_03344</name>
</gene>
<organism evidence="3 4">
    <name type="scientific">Mycolicibacterium chubuense</name>
    <name type="common">Mycobacterium chubuense</name>
    <dbReference type="NCBI Taxonomy" id="1800"/>
    <lineage>
        <taxon>Bacteria</taxon>
        <taxon>Bacillati</taxon>
        <taxon>Actinomycetota</taxon>
        <taxon>Actinomycetes</taxon>
        <taxon>Mycobacteriales</taxon>
        <taxon>Mycobacteriaceae</taxon>
        <taxon>Mycolicibacterium</taxon>
    </lineage>
</organism>
<evidence type="ECO:0000313" key="4">
    <source>
        <dbReference type="Proteomes" id="UP000036176"/>
    </source>
</evidence>
<dbReference type="OrthoDB" id="4720901at2"/>
<name>A0A0J6W770_MYCCU</name>
<evidence type="ECO:0000313" key="3">
    <source>
        <dbReference type="EMBL" id="KMO77683.1"/>
    </source>
</evidence>
<feature type="signal peptide" evidence="1">
    <location>
        <begin position="1"/>
        <end position="21"/>
    </location>
</feature>
<feature type="chain" id="PRO_5039067296" description="PknH-like extracellular domain-containing protein" evidence="1">
    <location>
        <begin position="22"/>
        <end position="244"/>
    </location>
</feature>
<dbReference type="Proteomes" id="UP000036176">
    <property type="component" value="Unassembled WGS sequence"/>
</dbReference>
<dbReference type="RefSeq" id="WP_048419282.1">
    <property type="nucleotide sequence ID" value="NZ_JYNX01000038.1"/>
</dbReference>
<dbReference type="Pfam" id="PF14032">
    <property type="entry name" value="PknH_C"/>
    <property type="match status" value="1"/>
</dbReference>
<feature type="domain" description="PknH-like extracellular" evidence="2">
    <location>
        <begin position="42"/>
        <end position="238"/>
    </location>
</feature>